<dbReference type="EMBL" id="NHYE01004831">
    <property type="protein sequence ID" value="PPQ81752.1"/>
    <property type="molecule type" value="Genomic_DNA"/>
</dbReference>
<evidence type="ECO:0000313" key="2">
    <source>
        <dbReference type="EMBL" id="PPQ81752.1"/>
    </source>
</evidence>
<feature type="region of interest" description="Disordered" evidence="1">
    <location>
        <begin position="1"/>
        <end position="22"/>
    </location>
</feature>
<name>A0A409WTD4_9AGAR</name>
<evidence type="ECO:0000313" key="3">
    <source>
        <dbReference type="Proteomes" id="UP000284706"/>
    </source>
</evidence>
<accession>A0A409WTD4</accession>
<dbReference type="Proteomes" id="UP000284706">
    <property type="component" value="Unassembled WGS sequence"/>
</dbReference>
<organism evidence="2 3">
    <name type="scientific">Gymnopilus dilepis</name>
    <dbReference type="NCBI Taxonomy" id="231916"/>
    <lineage>
        <taxon>Eukaryota</taxon>
        <taxon>Fungi</taxon>
        <taxon>Dikarya</taxon>
        <taxon>Basidiomycota</taxon>
        <taxon>Agaricomycotina</taxon>
        <taxon>Agaricomycetes</taxon>
        <taxon>Agaricomycetidae</taxon>
        <taxon>Agaricales</taxon>
        <taxon>Agaricineae</taxon>
        <taxon>Hymenogastraceae</taxon>
        <taxon>Gymnopilus</taxon>
    </lineage>
</organism>
<comment type="caution">
    <text evidence="2">The sequence shown here is derived from an EMBL/GenBank/DDBJ whole genome shotgun (WGS) entry which is preliminary data.</text>
</comment>
<dbReference type="InParanoid" id="A0A409WTD4"/>
<keyword evidence="3" id="KW-1185">Reference proteome</keyword>
<evidence type="ECO:0000256" key="1">
    <source>
        <dbReference type="SAM" id="MobiDB-lite"/>
    </source>
</evidence>
<gene>
    <name evidence="2" type="ORF">CVT26_007400</name>
</gene>
<protein>
    <submittedName>
        <fullName evidence="2">Uncharacterized protein</fullName>
    </submittedName>
</protein>
<feature type="compositionally biased region" description="Basic and acidic residues" evidence="1">
    <location>
        <begin position="8"/>
        <end position="19"/>
    </location>
</feature>
<sequence>MASGLGKVHSDEREQKDISPHGQEVLHIVNTPVLLLLPSLWNQTRPPLSWPPSLPLLPRVNAFPSVSLSYLHSQYSPHDVWVDWHDFCQWEYAPGLASGTALVRSFEPHPQTERVHECTLRAEGGRIFVTSRPAGLRARATTLRSQPSLQTLSPLPSPLPPPRPRFQAYTHFLSDSSIEQSCSSPVYLPSPWVRSKCWDKKFMINSDASDSFREMGVGGVLDLTFGITPHAPTPRRE</sequence>
<proteinExistence type="predicted"/>
<dbReference type="AlphaFoldDB" id="A0A409WTD4"/>
<reference evidence="2 3" key="1">
    <citation type="journal article" date="2018" name="Evol. Lett.">
        <title>Horizontal gene cluster transfer increased hallucinogenic mushroom diversity.</title>
        <authorList>
            <person name="Reynolds H.T."/>
            <person name="Vijayakumar V."/>
            <person name="Gluck-Thaler E."/>
            <person name="Korotkin H.B."/>
            <person name="Matheny P.B."/>
            <person name="Slot J.C."/>
        </authorList>
    </citation>
    <scope>NUCLEOTIDE SEQUENCE [LARGE SCALE GENOMIC DNA]</scope>
    <source>
        <strain evidence="2 3">SRW20</strain>
    </source>
</reference>